<dbReference type="Reactome" id="R-DDI-9861718">
    <property type="pathway name" value="Regulation of pyruvate metabolism"/>
</dbReference>
<dbReference type="CDD" id="cd16652">
    <property type="entry name" value="dRING_Rmd5p-like"/>
    <property type="match status" value="1"/>
</dbReference>
<name>Q555R9_DICDI</name>
<keyword evidence="4 6" id="KW-0863">Zinc-finger</keyword>
<evidence type="ECO:0000256" key="1">
    <source>
        <dbReference type="ARBA" id="ARBA00004496"/>
    </source>
</evidence>
<keyword evidence="3" id="KW-0479">Metal-binding</keyword>
<keyword evidence="10" id="KW-1185">Reference proteome</keyword>
<dbReference type="GeneID" id="8619417"/>
<dbReference type="Pfam" id="PF13445">
    <property type="entry name" value="zf-RING_UBOX"/>
    <property type="match status" value="1"/>
</dbReference>
<dbReference type="VEuPathDB" id="AmoebaDB:DDB_G0274829"/>
<dbReference type="InterPro" id="IPR045098">
    <property type="entry name" value="Fyv10_fam"/>
</dbReference>
<dbReference type="GO" id="GO:0034657">
    <property type="term" value="C:GID complex"/>
    <property type="evidence" value="ECO:0000318"/>
    <property type="project" value="GO_Central"/>
</dbReference>
<dbReference type="PROSITE" id="PS51867">
    <property type="entry name" value="ZF_RING_GID"/>
    <property type="match status" value="1"/>
</dbReference>
<dbReference type="PhylomeDB" id="Q555R9"/>
<dbReference type="OMA" id="LIRECKM"/>
<dbReference type="GO" id="GO:0043161">
    <property type="term" value="P:proteasome-mediated ubiquitin-dependent protein catabolic process"/>
    <property type="evidence" value="ECO:0000318"/>
    <property type="project" value="GO_Central"/>
</dbReference>
<dbReference type="Proteomes" id="UP000002195">
    <property type="component" value="Unassembled WGS sequence"/>
</dbReference>
<dbReference type="SMR" id="Q555R9"/>
<dbReference type="FunFam" id="3.30.40.10:FF:000143">
    <property type="entry name" value="Regulator of gluconeogenesis Rmd5"/>
    <property type="match status" value="1"/>
</dbReference>
<dbReference type="InParanoid" id="Q555R9"/>
<evidence type="ECO:0000256" key="3">
    <source>
        <dbReference type="ARBA" id="ARBA00022723"/>
    </source>
</evidence>
<gene>
    <name evidence="9" type="ORF">DDB_G0274829</name>
</gene>
<organism evidence="9 10">
    <name type="scientific">Dictyostelium discoideum</name>
    <name type="common">Social amoeba</name>
    <dbReference type="NCBI Taxonomy" id="44689"/>
    <lineage>
        <taxon>Eukaryota</taxon>
        <taxon>Amoebozoa</taxon>
        <taxon>Evosea</taxon>
        <taxon>Eumycetozoa</taxon>
        <taxon>Dictyostelia</taxon>
        <taxon>Dictyosteliales</taxon>
        <taxon>Dictyosteliaceae</taxon>
        <taxon>Dictyostelium</taxon>
    </lineage>
</organism>
<proteinExistence type="predicted"/>
<evidence type="ECO:0000313" key="9">
    <source>
        <dbReference type="EMBL" id="EAL70307.1"/>
    </source>
</evidence>
<keyword evidence="2" id="KW-0963">Cytoplasm</keyword>
<dbReference type="Gene3D" id="3.30.40.10">
    <property type="entry name" value="Zinc/RING finger domain, C3HC4 (zinc finger)"/>
    <property type="match status" value="1"/>
</dbReference>
<dbReference type="GO" id="GO:0061630">
    <property type="term" value="F:ubiquitin protein ligase activity"/>
    <property type="evidence" value="ECO:0007669"/>
    <property type="project" value="InterPro"/>
</dbReference>
<dbReference type="PANTHER" id="PTHR12170">
    <property type="entry name" value="MACROPHAGE ERYTHROBLAST ATTACHER-RELATED"/>
    <property type="match status" value="1"/>
</dbReference>
<dbReference type="HOGENOM" id="CLU_020227_0_0_1"/>
<protein>
    <submittedName>
        <fullName evidence="9">Uncharacterized protein</fullName>
    </submittedName>
</protein>
<dbReference type="SMART" id="SM00668">
    <property type="entry name" value="CTLH"/>
    <property type="match status" value="1"/>
</dbReference>
<dbReference type="RefSeq" id="XP_643991.1">
    <property type="nucleotide sequence ID" value="XM_638899.1"/>
</dbReference>
<dbReference type="AlphaFoldDB" id="Q555R9"/>
<dbReference type="InterPro" id="IPR013144">
    <property type="entry name" value="CRA_dom"/>
</dbReference>
<dbReference type="KEGG" id="ddi:DDB_G0274829"/>
<evidence type="ECO:0000256" key="5">
    <source>
        <dbReference type="ARBA" id="ARBA00022833"/>
    </source>
</evidence>
<dbReference type="SUPFAM" id="SSF57850">
    <property type="entry name" value="RING/U-box"/>
    <property type="match status" value="1"/>
</dbReference>
<evidence type="ECO:0000259" key="7">
    <source>
        <dbReference type="PROSITE" id="PS50897"/>
    </source>
</evidence>
<dbReference type="GO" id="GO:0005634">
    <property type="term" value="C:nucleus"/>
    <property type="evidence" value="ECO:0000318"/>
    <property type="project" value="GO_Central"/>
</dbReference>
<feature type="zinc finger region" description="RING-Gid-type" evidence="6">
    <location>
        <begin position="357"/>
        <end position="400"/>
    </location>
</feature>
<dbReference type="InterPro" id="IPR024964">
    <property type="entry name" value="CTLH/CRA"/>
</dbReference>
<dbReference type="eggNOG" id="KOG2817">
    <property type="taxonomic scope" value="Eukaryota"/>
</dbReference>
<dbReference type="InterPro" id="IPR006595">
    <property type="entry name" value="CTLH_C"/>
</dbReference>
<dbReference type="PaxDb" id="44689-DDB0217500"/>
<sequence length="414" mass="46978">MEESVSNNGGSGGGGNKVEFDQLDDGLTRIIKKQKTCLSKAISDIDTIISSLKQCKQVLSLSSNNDNNIDNNIETTNDIIPKAISKLNQSLIDSKLCTKLVSEHKELHAPISKFGKLVDKNFRNDIEKSTKDIGFDTKILNKVILNHLYRVGKFEIGDIFANEIGIDKKVAISIKDCFIEHHKILESIEQFNLKPVIEWCRLHREGLSSIDSSLEFKLHRLHIIQLLKNQKSDDALQYARDYLEEFSTTHMKDLQQLMGTFLFAKRLDQSPYKDIFEQQSIDDQWFEIRNTFSRDNCSLMGLPQESPLSITITVGIKSLPTLLKLSSFSVLKGVNDDSLTVEINVDEKYKFHSVFACPVSREQSTSQNPPVMLFCGHLLCKNSMQRLLKGSSNRFKCPYCPAEQNLSNVKTVYF</sequence>
<comment type="caution">
    <text evidence="9">The sequence shown here is derived from an EMBL/GenBank/DDBJ whole genome shotgun (WGS) entry which is preliminary data.</text>
</comment>
<feature type="domain" description="CTLH" evidence="7">
    <location>
        <begin position="178"/>
        <end position="234"/>
    </location>
</feature>
<evidence type="ECO:0000256" key="4">
    <source>
        <dbReference type="ARBA" id="ARBA00022771"/>
    </source>
</evidence>
<keyword evidence="5" id="KW-0862">Zinc</keyword>
<dbReference type="GO" id="GO:0005737">
    <property type="term" value="C:cytoplasm"/>
    <property type="evidence" value="ECO:0000318"/>
    <property type="project" value="GO_Central"/>
</dbReference>
<evidence type="ECO:0000313" key="10">
    <source>
        <dbReference type="Proteomes" id="UP000002195"/>
    </source>
</evidence>
<dbReference type="SMART" id="SM00757">
    <property type="entry name" value="CRA"/>
    <property type="match status" value="1"/>
</dbReference>
<dbReference type="Pfam" id="PF10607">
    <property type="entry name" value="CTLH"/>
    <property type="match status" value="1"/>
</dbReference>
<evidence type="ECO:0000256" key="2">
    <source>
        <dbReference type="ARBA" id="ARBA00022490"/>
    </source>
</evidence>
<dbReference type="dictyBase" id="DDB_G0274829">
    <property type="gene designation" value="rmd5"/>
</dbReference>
<accession>Q555R9</accession>
<dbReference type="InterPro" id="IPR027370">
    <property type="entry name" value="Znf-RING_euk"/>
</dbReference>
<evidence type="ECO:0000256" key="6">
    <source>
        <dbReference type="PROSITE-ProRule" id="PRU01215"/>
    </source>
</evidence>
<dbReference type="FunCoup" id="Q555R9">
    <property type="interactions" value="579"/>
</dbReference>
<dbReference type="PROSITE" id="PS50897">
    <property type="entry name" value="CTLH"/>
    <property type="match status" value="1"/>
</dbReference>
<dbReference type="EMBL" id="AAFI02000012">
    <property type="protein sequence ID" value="EAL70307.1"/>
    <property type="molecule type" value="Genomic_DNA"/>
</dbReference>
<feature type="domain" description="RING-Gid-type" evidence="8">
    <location>
        <begin position="357"/>
        <end position="400"/>
    </location>
</feature>
<dbReference type="InterPro" id="IPR044063">
    <property type="entry name" value="ZF_RING_GID"/>
</dbReference>
<comment type="subcellular location">
    <subcellularLocation>
        <location evidence="1">Cytoplasm</location>
    </subcellularLocation>
</comment>
<dbReference type="InterPro" id="IPR013083">
    <property type="entry name" value="Znf_RING/FYVE/PHD"/>
</dbReference>
<dbReference type="PANTHER" id="PTHR12170:SF3">
    <property type="entry name" value="GH10162P"/>
    <property type="match status" value="1"/>
</dbReference>
<dbReference type="GO" id="GO:0008270">
    <property type="term" value="F:zinc ion binding"/>
    <property type="evidence" value="ECO:0007669"/>
    <property type="project" value="UniProtKB-KW"/>
</dbReference>
<evidence type="ECO:0000259" key="8">
    <source>
        <dbReference type="PROSITE" id="PS51867"/>
    </source>
</evidence>
<dbReference type="STRING" id="44689.Q555R9"/>
<dbReference type="InterPro" id="IPR037683">
    <property type="entry name" value="Rmd5_dRing"/>
</dbReference>
<reference evidence="9 10" key="1">
    <citation type="journal article" date="2005" name="Nature">
        <title>The genome of the social amoeba Dictyostelium discoideum.</title>
        <authorList>
            <consortium name="The Dictyostelium discoideum Sequencing Consortium"/>
            <person name="Eichinger L."/>
            <person name="Pachebat J.A."/>
            <person name="Glockner G."/>
            <person name="Rajandream M.A."/>
            <person name="Sucgang R."/>
            <person name="Berriman M."/>
            <person name="Song J."/>
            <person name="Olsen R."/>
            <person name="Szafranski K."/>
            <person name="Xu Q."/>
            <person name="Tunggal B."/>
            <person name="Kummerfeld S."/>
            <person name="Madera M."/>
            <person name="Konfortov B.A."/>
            <person name="Rivero F."/>
            <person name="Bankier A.T."/>
            <person name="Lehmann R."/>
            <person name="Hamlin N."/>
            <person name="Davies R."/>
            <person name="Gaudet P."/>
            <person name="Fey P."/>
            <person name="Pilcher K."/>
            <person name="Chen G."/>
            <person name="Saunders D."/>
            <person name="Sodergren E."/>
            <person name="Davis P."/>
            <person name="Kerhornou A."/>
            <person name="Nie X."/>
            <person name="Hall N."/>
            <person name="Anjard C."/>
            <person name="Hemphill L."/>
            <person name="Bason N."/>
            <person name="Farbrother P."/>
            <person name="Desany B."/>
            <person name="Just E."/>
            <person name="Morio T."/>
            <person name="Rost R."/>
            <person name="Churcher C."/>
            <person name="Cooper J."/>
            <person name="Haydock S."/>
            <person name="van Driessche N."/>
            <person name="Cronin A."/>
            <person name="Goodhead I."/>
            <person name="Muzny D."/>
            <person name="Mourier T."/>
            <person name="Pain A."/>
            <person name="Lu M."/>
            <person name="Harper D."/>
            <person name="Lindsay R."/>
            <person name="Hauser H."/>
            <person name="James K."/>
            <person name="Quiles M."/>
            <person name="Madan Babu M."/>
            <person name="Saito T."/>
            <person name="Buchrieser C."/>
            <person name="Wardroper A."/>
            <person name="Felder M."/>
            <person name="Thangavelu M."/>
            <person name="Johnson D."/>
            <person name="Knights A."/>
            <person name="Loulseged H."/>
            <person name="Mungall K."/>
            <person name="Oliver K."/>
            <person name="Price C."/>
            <person name="Quail M.A."/>
            <person name="Urushihara H."/>
            <person name="Hernandez J."/>
            <person name="Rabbinowitsch E."/>
            <person name="Steffen D."/>
            <person name="Sanders M."/>
            <person name="Ma J."/>
            <person name="Kohara Y."/>
            <person name="Sharp S."/>
            <person name="Simmonds M."/>
            <person name="Spiegler S."/>
            <person name="Tivey A."/>
            <person name="Sugano S."/>
            <person name="White B."/>
            <person name="Walker D."/>
            <person name="Woodward J."/>
            <person name="Winckler T."/>
            <person name="Tanaka Y."/>
            <person name="Shaulsky G."/>
            <person name="Schleicher M."/>
            <person name="Weinstock G."/>
            <person name="Rosenthal A."/>
            <person name="Cox E.C."/>
            <person name="Chisholm R.L."/>
            <person name="Gibbs R."/>
            <person name="Loomis W.F."/>
            <person name="Platzer M."/>
            <person name="Kay R.R."/>
            <person name="Williams J."/>
            <person name="Dear P.H."/>
            <person name="Noegel A.A."/>
            <person name="Barrell B."/>
            <person name="Kuspa A."/>
        </authorList>
    </citation>
    <scope>NUCLEOTIDE SEQUENCE [LARGE SCALE GENOMIC DNA]</scope>
    <source>
        <strain evidence="9 10">AX4</strain>
    </source>
</reference>